<dbReference type="Gramene" id="FCD_00026985-RA">
    <property type="protein sequence ID" value="FCD_00026985-RA:cds"/>
    <property type="gene ID" value="FCD_00026985"/>
</dbReference>
<dbReference type="EMBL" id="BTGU01000022">
    <property type="protein sequence ID" value="GMN46269.1"/>
    <property type="molecule type" value="Genomic_DNA"/>
</dbReference>
<dbReference type="GO" id="GO:0016491">
    <property type="term" value="F:oxidoreductase activity"/>
    <property type="evidence" value="ECO:0007669"/>
    <property type="project" value="InterPro"/>
</dbReference>
<sequence length="235" mass="26195">MFNTNNILKHFSFCKSRVDIRKDVDQQHVVLPPFSLDNLKREGWNADVGAVEYEMKMYGSGPNSCDAYTINGFPRPLSPCSTKDTFIQTVEQGKTYLLRIINAALNDELFFAVSLSLLESYYINKLGKTSPDGRLMTGFPEKPRRPFDYTGADPLAGNLNTEFGTKILVFPYGTNVEIVMQGTSHLNKENHSIHVHGHKFFGVGMGFGNFDSAKDPGKYNLGSDRQLGRDPVQGG</sequence>
<dbReference type="SUPFAM" id="SSF49503">
    <property type="entry name" value="Cupredoxins"/>
    <property type="match status" value="2"/>
</dbReference>
<dbReference type="InterPro" id="IPR001117">
    <property type="entry name" value="Cu-oxidase_2nd"/>
</dbReference>
<feature type="domain" description="Plastocyanin-like" evidence="3">
    <location>
        <begin position="60"/>
        <end position="113"/>
    </location>
</feature>
<comment type="caution">
    <text evidence="5">The sequence shown here is derived from an EMBL/GenBank/DDBJ whole genome shotgun (WGS) entry which is preliminary data.</text>
</comment>
<dbReference type="AlphaFoldDB" id="A0AA88DIN0"/>
<dbReference type="GO" id="GO:0005507">
    <property type="term" value="F:copper ion binding"/>
    <property type="evidence" value="ECO:0007669"/>
    <property type="project" value="InterPro"/>
</dbReference>
<keyword evidence="6" id="KW-1185">Reference proteome</keyword>
<proteinExistence type="inferred from homology"/>
<accession>A0AA88DIN0</accession>
<name>A0AA88DIN0_FICCA</name>
<gene>
    <name evidence="5" type="ORF">TIFTF001_015445</name>
</gene>
<evidence type="ECO:0000256" key="2">
    <source>
        <dbReference type="ARBA" id="ARBA00023180"/>
    </source>
</evidence>
<evidence type="ECO:0000256" key="1">
    <source>
        <dbReference type="ARBA" id="ARBA00010609"/>
    </source>
</evidence>
<dbReference type="PANTHER" id="PTHR11709:SF292">
    <property type="entry name" value="LACCASE-1"/>
    <property type="match status" value="1"/>
</dbReference>
<feature type="domain" description="Plastocyanin-like" evidence="4">
    <location>
        <begin position="140"/>
        <end position="224"/>
    </location>
</feature>
<protein>
    <recommendedName>
        <fullName evidence="7">Plastocyanin-like domain-containing protein</fullName>
    </recommendedName>
</protein>
<keyword evidence="2" id="KW-0325">Glycoprotein</keyword>
<evidence type="ECO:0000313" key="5">
    <source>
        <dbReference type="EMBL" id="GMN46269.1"/>
    </source>
</evidence>
<dbReference type="PANTHER" id="PTHR11709">
    <property type="entry name" value="MULTI-COPPER OXIDASE"/>
    <property type="match status" value="1"/>
</dbReference>
<evidence type="ECO:0000313" key="6">
    <source>
        <dbReference type="Proteomes" id="UP001187192"/>
    </source>
</evidence>
<dbReference type="Gene3D" id="2.60.40.420">
    <property type="entry name" value="Cupredoxins - blue copper proteins"/>
    <property type="match status" value="2"/>
</dbReference>
<reference evidence="5" key="1">
    <citation type="submission" date="2023-07" db="EMBL/GenBank/DDBJ databases">
        <title>draft genome sequence of fig (Ficus carica).</title>
        <authorList>
            <person name="Takahashi T."/>
            <person name="Nishimura K."/>
        </authorList>
    </citation>
    <scope>NUCLEOTIDE SEQUENCE</scope>
</reference>
<dbReference type="InterPro" id="IPR045087">
    <property type="entry name" value="Cu-oxidase_fam"/>
</dbReference>
<organism evidence="5 6">
    <name type="scientific">Ficus carica</name>
    <name type="common">Common fig</name>
    <dbReference type="NCBI Taxonomy" id="3494"/>
    <lineage>
        <taxon>Eukaryota</taxon>
        <taxon>Viridiplantae</taxon>
        <taxon>Streptophyta</taxon>
        <taxon>Embryophyta</taxon>
        <taxon>Tracheophyta</taxon>
        <taxon>Spermatophyta</taxon>
        <taxon>Magnoliopsida</taxon>
        <taxon>eudicotyledons</taxon>
        <taxon>Gunneridae</taxon>
        <taxon>Pentapetalae</taxon>
        <taxon>rosids</taxon>
        <taxon>fabids</taxon>
        <taxon>Rosales</taxon>
        <taxon>Moraceae</taxon>
        <taxon>Ficeae</taxon>
        <taxon>Ficus</taxon>
    </lineage>
</organism>
<dbReference type="InterPro" id="IPR008972">
    <property type="entry name" value="Cupredoxin"/>
</dbReference>
<evidence type="ECO:0000259" key="4">
    <source>
        <dbReference type="Pfam" id="PF07731"/>
    </source>
</evidence>
<evidence type="ECO:0000259" key="3">
    <source>
        <dbReference type="Pfam" id="PF00394"/>
    </source>
</evidence>
<evidence type="ECO:0008006" key="7">
    <source>
        <dbReference type="Google" id="ProtNLM"/>
    </source>
</evidence>
<dbReference type="InterPro" id="IPR011706">
    <property type="entry name" value="Cu-oxidase_C"/>
</dbReference>
<comment type="similarity">
    <text evidence="1">Belongs to the multicopper oxidase family.</text>
</comment>
<dbReference type="Proteomes" id="UP001187192">
    <property type="component" value="Unassembled WGS sequence"/>
</dbReference>
<dbReference type="Pfam" id="PF00394">
    <property type="entry name" value="Cu-oxidase"/>
    <property type="match status" value="1"/>
</dbReference>
<dbReference type="Pfam" id="PF07731">
    <property type="entry name" value="Cu-oxidase_2"/>
    <property type="match status" value="1"/>
</dbReference>